<gene>
    <name evidence="5" type="ORF">CKY28_17870</name>
</gene>
<reference evidence="6" key="1">
    <citation type="submission" date="2017-09" db="EMBL/GenBank/DDBJ databases">
        <authorList>
            <person name="Feng G."/>
            <person name="Zhu H."/>
        </authorList>
    </citation>
    <scope>NUCLEOTIDE SEQUENCE [LARGE SCALE GENOMIC DNA]</scope>
    <source>
        <strain evidence="6">1PNM-20</strain>
    </source>
</reference>
<dbReference type="Pfam" id="PF10531">
    <property type="entry name" value="SLBB"/>
    <property type="match status" value="1"/>
</dbReference>
<dbReference type="Proteomes" id="UP000218151">
    <property type="component" value="Unassembled WGS sequence"/>
</dbReference>
<dbReference type="PROSITE" id="PS51257">
    <property type="entry name" value="PROKAR_LIPOPROTEIN"/>
    <property type="match status" value="1"/>
</dbReference>
<keyword evidence="1 2" id="KW-0732">Signal</keyword>
<dbReference type="Gene3D" id="3.10.560.10">
    <property type="entry name" value="Outer membrane lipoprotein wza domain like"/>
    <property type="match status" value="1"/>
</dbReference>
<sequence>MTARLGSALALMGGLALGATGCTGARAPALPPQLAAASADVYRLGLGDKLRVNVYGEPALSGEYQVGGAGAVTMPLIGDVPAVGLSARELEAALVQRYGSGYLRSPRIAVEVYDFRPYFVLGEVQRPGRYPSTEATTVLGAIATAGGFSYRANTKRAFLRRAGTPQEYEIDLSQDVRILPGDVLRIGERYF</sequence>
<accession>A0A2A2SAR5</accession>
<feature type="domain" description="Polysaccharide export protein N-terminal" evidence="3">
    <location>
        <begin position="37"/>
        <end position="112"/>
    </location>
</feature>
<feature type="domain" description="Soluble ligand binding" evidence="4">
    <location>
        <begin position="118"/>
        <end position="165"/>
    </location>
</feature>
<dbReference type="InterPro" id="IPR003715">
    <property type="entry name" value="Poly_export_N"/>
</dbReference>
<dbReference type="PANTHER" id="PTHR33619:SF3">
    <property type="entry name" value="POLYSACCHARIDE EXPORT PROTEIN GFCE-RELATED"/>
    <property type="match status" value="1"/>
</dbReference>
<evidence type="ECO:0000259" key="4">
    <source>
        <dbReference type="Pfam" id="PF10531"/>
    </source>
</evidence>
<dbReference type="InterPro" id="IPR019554">
    <property type="entry name" value="Soluble_ligand-bd"/>
</dbReference>
<proteinExistence type="predicted"/>
<dbReference type="Pfam" id="PF02563">
    <property type="entry name" value="Poly_export"/>
    <property type="match status" value="1"/>
</dbReference>
<keyword evidence="6" id="KW-1185">Reference proteome</keyword>
<feature type="signal peptide" evidence="2">
    <location>
        <begin position="1"/>
        <end position="18"/>
    </location>
</feature>
<evidence type="ECO:0000259" key="3">
    <source>
        <dbReference type="Pfam" id="PF02563"/>
    </source>
</evidence>
<feature type="chain" id="PRO_5013127502" evidence="2">
    <location>
        <begin position="19"/>
        <end position="191"/>
    </location>
</feature>
<dbReference type="PANTHER" id="PTHR33619">
    <property type="entry name" value="POLYSACCHARIDE EXPORT PROTEIN GFCE-RELATED"/>
    <property type="match status" value="1"/>
</dbReference>
<evidence type="ECO:0000313" key="5">
    <source>
        <dbReference type="EMBL" id="PAX06347.1"/>
    </source>
</evidence>
<dbReference type="Gene3D" id="3.30.1950.10">
    <property type="entry name" value="wza like domain"/>
    <property type="match status" value="1"/>
</dbReference>
<comment type="caution">
    <text evidence="5">The sequence shown here is derived from an EMBL/GenBank/DDBJ whole genome shotgun (WGS) entry which is preliminary data.</text>
</comment>
<protein>
    <submittedName>
        <fullName evidence="5">Polysaccharide biosynthesis protein</fullName>
    </submittedName>
</protein>
<dbReference type="RefSeq" id="WP_095999753.1">
    <property type="nucleotide sequence ID" value="NZ_NSLI01000008.1"/>
</dbReference>
<name>A0A2A2SAR5_9SPHN</name>
<dbReference type="EMBL" id="NSLI01000008">
    <property type="protein sequence ID" value="PAX06347.1"/>
    <property type="molecule type" value="Genomic_DNA"/>
</dbReference>
<evidence type="ECO:0000256" key="1">
    <source>
        <dbReference type="ARBA" id="ARBA00022729"/>
    </source>
</evidence>
<dbReference type="AlphaFoldDB" id="A0A2A2SAR5"/>
<dbReference type="GO" id="GO:0015159">
    <property type="term" value="F:polysaccharide transmembrane transporter activity"/>
    <property type="evidence" value="ECO:0007669"/>
    <property type="project" value="InterPro"/>
</dbReference>
<evidence type="ECO:0000256" key="2">
    <source>
        <dbReference type="SAM" id="SignalP"/>
    </source>
</evidence>
<evidence type="ECO:0000313" key="6">
    <source>
        <dbReference type="Proteomes" id="UP000218151"/>
    </source>
</evidence>
<organism evidence="5 6">
    <name type="scientific">Sphingomonas lenta</name>
    <dbReference type="NCBI Taxonomy" id="1141887"/>
    <lineage>
        <taxon>Bacteria</taxon>
        <taxon>Pseudomonadati</taxon>
        <taxon>Pseudomonadota</taxon>
        <taxon>Alphaproteobacteria</taxon>
        <taxon>Sphingomonadales</taxon>
        <taxon>Sphingomonadaceae</taxon>
        <taxon>Sphingomonas</taxon>
    </lineage>
</organism>
<dbReference type="InterPro" id="IPR049712">
    <property type="entry name" value="Poly_export"/>
</dbReference>
<dbReference type="OrthoDB" id="197007at2"/>